<dbReference type="RefSeq" id="XP_024371491.1">
    <property type="nucleotide sequence ID" value="XM_024515723.2"/>
</dbReference>
<reference evidence="2 4" key="1">
    <citation type="journal article" date="2008" name="Science">
        <title>The Physcomitrella genome reveals evolutionary insights into the conquest of land by plants.</title>
        <authorList>
            <person name="Rensing S."/>
            <person name="Lang D."/>
            <person name="Zimmer A."/>
            <person name="Terry A."/>
            <person name="Salamov A."/>
            <person name="Shapiro H."/>
            <person name="Nishiyama T."/>
            <person name="Perroud P.-F."/>
            <person name="Lindquist E."/>
            <person name="Kamisugi Y."/>
            <person name="Tanahashi T."/>
            <person name="Sakakibara K."/>
            <person name="Fujita T."/>
            <person name="Oishi K."/>
            <person name="Shin-I T."/>
            <person name="Kuroki Y."/>
            <person name="Toyoda A."/>
            <person name="Suzuki Y."/>
            <person name="Hashimoto A."/>
            <person name="Yamaguchi K."/>
            <person name="Sugano A."/>
            <person name="Kohara Y."/>
            <person name="Fujiyama A."/>
            <person name="Anterola A."/>
            <person name="Aoki S."/>
            <person name="Ashton N."/>
            <person name="Barbazuk W.B."/>
            <person name="Barker E."/>
            <person name="Bennetzen J."/>
            <person name="Bezanilla M."/>
            <person name="Blankenship R."/>
            <person name="Cho S.H."/>
            <person name="Dutcher S."/>
            <person name="Estelle M."/>
            <person name="Fawcett J.A."/>
            <person name="Gundlach H."/>
            <person name="Hanada K."/>
            <person name="Heyl A."/>
            <person name="Hicks K.A."/>
            <person name="Hugh J."/>
            <person name="Lohr M."/>
            <person name="Mayer K."/>
            <person name="Melkozernov A."/>
            <person name="Murata T."/>
            <person name="Nelson D."/>
            <person name="Pils B."/>
            <person name="Prigge M."/>
            <person name="Reiss B."/>
            <person name="Renner T."/>
            <person name="Rombauts S."/>
            <person name="Rushton P."/>
            <person name="Sanderfoot A."/>
            <person name="Schween G."/>
            <person name="Shiu S.-H."/>
            <person name="Stueber K."/>
            <person name="Theodoulou F.L."/>
            <person name="Tu H."/>
            <person name="Van de Peer Y."/>
            <person name="Verrier P.J."/>
            <person name="Waters E."/>
            <person name="Wood A."/>
            <person name="Yang L."/>
            <person name="Cove D."/>
            <person name="Cuming A."/>
            <person name="Hasebe M."/>
            <person name="Lucas S."/>
            <person name="Mishler D.B."/>
            <person name="Reski R."/>
            <person name="Grigoriev I."/>
            <person name="Quatrano R.S."/>
            <person name="Boore J.L."/>
        </authorList>
    </citation>
    <scope>NUCLEOTIDE SEQUENCE [LARGE SCALE GENOMIC DNA]</scope>
    <source>
        <strain evidence="3 4">cv. Gransden 2004</strain>
    </source>
</reference>
<dbReference type="Gramene" id="Pp3c3_11780V3.3">
    <property type="protein sequence ID" value="Pp3c3_11780V3.3"/>
    <property type="gene ID" value="Pp3c3_11780"/>
</dbReference>
<evidence type="ECO:0000313" key="2">
    <source>
        <dbReference type="EMBL" id="PNR57312.1"/>
    </source>
</evidence>
<dbReference type="EnsemblPlants" id="Pp3c3_11780V3.1">
    <property type="protein sequence ID" value="Pp3c3_11780V3.1"/>
    <property type="gene ID" value="Pp3c3_11780"/>
</dbReference>
<dbReference type="PANTHER" id="PTHR33734:SF22">
    <property type="entry name" value="MEMBRANE-BOUND LYTIC MUREIN TRANSGLYCOSYLASE D"/>
    <property type="match status" value="1"/>
</dbReference>
<dbReference type="EnsemblPlants" id="Pp3c3_11780V3.3">
    <property type="protein sequence ID" value="Pp3c3_11780V3.3"/>
    <property type="gene ID" value="Pp3c3_11780"/>
</dbReference>
<dbReference type="EnsemblPlants" id="Pp3c3_11780V3.4">
    <property type="protein sequence ID" value="Pp3c3_11780V3.4"/>
    <property type="gene ID" value="Pp3c3_11780"/>
</dbReference>
<dbReference type="GeneID" id="112280338"/>
<dbReference type="SUPFAM" id="SSF54106">
    <property type="entry name" value="LysM domain"/>
    <property type="match status" value="1"/>
</dbReference>
<name>A9SG09_PHYPA</name>
<dbReference type="Gramene" id="Pp3c3_11780V3.2">
    <property type="protein sequence ID" value="Pp3c3_11780V3.2"/>
    <property type="gene ID" value="Pp3c3_11780"/>
</dbReference>
<dbReference type="InterPro" id="IPR036779">
    <property type="entry name" value="LysM_dom_sf"/>
</dbReference>
<dbReference type="EnsemblPlants" id="Pp3c3_11780V3.2">
    <property type="protein sequence ID" value="Pp3c3_11780V3.2"/>
    <property type="gene ID" value="Pp3c3_11780"/>
</dbReference>
<dbReference type="PANTHER" id="PTHR33734">
    <property type="entry name" value="LYSM DOMAIN-CONTAINING GPI-ANCHORED PROTEIN 2"/>
    <property type="match status" value="1"/>
</dbReference>
<dbReference type="KEGG" id="ppp:112280338"/>
<feature type="domain" description="LysM" evidence="1">
    <location>
        <begin position="122"/>
        <end position="166"/>
    </location>
</feature>
<organism evidence="2">
    <name type="scientific">Physcomitrium patens</name>
    <name type="common">Spreading-leaved earth moss</name>
    <name type="synonym">Physcomitrella patens</name>
    <dbReference type="NCBI Taxonomy" id="3218"/>
    <lineage>
        <taxon>Eukaryota</taxon>
        <taxon>Viridiplantae</taxon>
        <taxon>Streptophyta</taxon>
        <taxon>Embryophyta</taxon>
        <taxon>Bryophyta</taxon>
        <taxon>Bryophytina</taxon>
        <taxon>Bryopsida</taxon>
        <taxon>Funariidae</taxon>
        <taxon>Funariales</taxon>
        <taxon>Funariaceae</taxon>
        <taxon>Physcomitrium</taxon>
    </lineage>
</organism>
<keyword evidence="4" id="KW-1185">Reference proteome</keyword>
<dbReference type="SMART" id="SM00257">
    <property type="entry name" value="LysM"/>
    <property type="match status" value="1"/>
</dbReference>
<dbReference type="InterPro" id="IPR018392">
    <property type="entry name" value="LysM"/>
</dbReference>
<dbReference type="AlphaFoldDB" id="A9SG09"/>
<dbReference type="Gene3D" id="3.10.350.10">
    <property type="entry name" value="LysM domain"/>
    <property type="match status" value="1"/>
</dbReference>
<dbReference type="CDD" id="cd00118">
    <property type="entry name" value="LysM"/>
    <property type="match status" value="1"/>
</dbReference>
<sequence>MELSVGSVSLSTLMNETLTSRTALVHISRATSVCRVSASGRRHFPSSERSSFAHGGRGHLSWSNFPEDIVGLGCRLCIKGQKKSSTLHNSRWNASASGEFTGTSFEATASSARDDLKNEDPVVYFIKEGDTLTAIAKRFNTTISRLAGDNGIDNVDMLLPGEKLVIHFPFERTRQIPFRAMPETSVATSKMLAKAPAKLVKELNTATTSGYDTAPSYSHVGGFSPIPSGIMAQVIIPLLLIAPVVGFCVRCAVDYIQERIQKEIEAKHAELESYRSRRRPKVNRWQGILDEDRMEALGHEEAAAASAALDDYRFLDEQQIPTGYASIRAMNEDSVANESEDEQKHRHMKDYEDIRKSYAELETTYKKFLLDSGLSRSGYWRGSVTQLQEEH</sequence>
<dbReference type="EMBL" id="ABEU02000003">
    <property type="protein sequence ID" value="PNR57312.1"/>
    <property type="molecule type" value="Genomic_DNA"/>
</dbReference>
<evidence type="ECO:0000313" key="3">
    <source>
        <dbReference type="EnsemblPlants" id="Pp3c3_11780V3.1"/>
    </source>
</evidence>
<reference evidence="3" key="3">
    <citation type="submission" date="2020-12" db="UniProtKB">
        <authorList>
            <consortium name="EnsemblPlants"/>
        </authorList>
    </citation>
    <scope>IDENTIFICATION</scope>
</reference>
<gene>
    <name evidence="3" type="primary">LOC112280338</name>
    <name evidence="2" type="ORF">PHYPA_004306</name>
</gene>
<dbReference type="OrthoDB" id="2107166at2759"/>
<reference evidence="2 4" key="2">
    <citation type="journal article" date="2018" name="Plant J.">
        <title>The Physcomitrella patens chromosome-scale assembly reveals moss genome structure and evolution.</title>
        <authorList>
            <person name="Lang D."/>
            <person name="Ullrich K.K."/>
            <person name="Murat F."/>
            <person name="Fuchs J."/>
            <person name="Jenkins J."/>
            <person name="Haas F.B."/>
            <person name="Piednoel M."/>
            <person name="Gundlach H."/>
            <person name="Van Bel M."/>
            <person name="Meyberg R."/>
            <person name="Vives C."/>
            <person name="Morata J."/>
            <person name="Symeonidi A."/>
            <person name="Hiss M."/>
            <person name="Muchero W."/>
            <person name="Kamisugi Y."/>
            <person name="Saleh O."/>
            <person name="Blanc G."/>
            <person name="Decker E.L."/>
            <person name="van Gessel N."/>
            <person name="Grimwood J."/>
            <person name="Hayes R.D."/>
            <person name="Graham S.W."/>
            <person name="Gunter L.E."/>
            <person name="McDaniel S.F."/>
            <person name="Hoernstein S.N.W."/>
            <person name="Larsson A."/>
            <person name="Li F.W."/>
            <person name="Perroud P.F."/>
            <person name="Phillips J."/>
            <person name="Ranjan P."/>
            <person name="Rokshar D.S."/>
            <person name="Rothfels C.J."/>
            <person name="Schneider L."/>
            <person name="Shu S."/>
            <person name="Stevenson D.W."/>
            <person name="Thummler F."/>
            <person name="Tillich M."/>
            <person name="Villarreal Aguilar J.C."/>
            <person name="Widiez T."/>
            <person name="Wong G.K."/>
            <person name="Wymore A."/>
            <person name="Zhang Y."/>
            <person name="Zimmer A.D."/>
            <person name="Quatrano R.S."/>
            <person name="Mayer K.F.X."/>
            <person name="Goodstein D."/>
            <person name="Casacuberta J.M."/>
            <person name="Vandepoele K."/>
            <person name="Reski R."/>
            <person name="Cuming A.C."/>
            <person name="Tuskan G.A."/>
            <person name="Maumus F."/>
            <person name="Salse J."/>
            <person name="Schmutz J."/>
            <person name="Rensing S.A."/>
        </authorList>
    </citation>
    <scope>NUCLEOTIDE SEQUENCE [LARGE SCALE GENOMIC DNA]</scope>
    <source>
        <strain evidence="3 4">cv. Gransden 2004</strain>
    </source>
</reference>
<evidence type="ECO:0000259" key="1">
    <source>
        <dbReference type="PROSITE" id="PS51782"/>
    </source>
</evidence>
<dbReference type="PaxDb" id="3218-PP1S74_237V6.1"/>
<proteinExistence type="predicted"/>
<dbReference type="eggNOG" id="ENOG502RXJE">
    <property type="taxonomic scope" value="Eukaryota"/>
</dbReference>
<dbReference type="Gramene" id="Pp3c3_11780V3.4">
    <property type="protein sequence ID" value="Pp3c3_11780V3.4"/>
    <property type="gene ID" value="Pp3c3_11780"/>
</dbReference>
<dbReference type="Proteomes" id="UP000006727">
    <property type="component" value="Chromosome 3"/>
</dbReference>
<dbReference type="Gramene" id="Pp3c3_11780V3.1">
    <property type="protein sequence ID" value="Pp3c3_11780V3.1"/>
    <property type="gene ID" value="Pp3c3_11780"/>
</dbReference>
<dbReference type="RefSeq" id="XP_024371490.1">
    <property type="nucleotide sequence ID" value="XM_024515722.2"/>
</dbReference>
<dbReference type="Pfam" id="PF01476">
    <property type="entry name" value="LysM"/>
    <property type="match status" value="1"/>
</dbReference>
<evidence type="ECO:0000313" key="4">
    <source>
        <dbReference type="Proteomes" id="UP000006727"/>
    </source>
</evidence>
<protein>
    <recommendedName>
        <fullName evidence="1">LysM domain-containing protein</fullName>
    </recommendedName>
</protein>
<accession>A9SG09</accession>
<dbReference type="PROSITE" id="PS51782">
    <property type="entry name" value="LYSM"/>
    <property type="match status" value="1"/>
</dbReference>
<dbReference type="HOGENOM" id="CLU_706748_0_0_1"/>